<dbReference type="PROSITE" id="PS50018">
    <property type="entry name" value="RAS_GTPASE_ACTIV_2"/>
    <property type="match status" value="1"/>
</dbReference>
<dbReference type="EMBL" id="BAAFRS010000284">
    <property type="protein sequence ID" value="GAB1226347.1"/>
    <property type="molecule type" value="Genomic_DNA"/>
</dbReference>
<protein>
    <recommendedName>
        <fullName evidence="3">Ras-GAP domain-containing protein</fullName>
    </recommendedName>
</protein>
<dbReference type="PANTHER" id="PTHR10194">
    <property type="entry name" value="RAS GTPASE-ACTIVATING PROTEINS"/>
    <property type="match status" value="1"/>
</dbReference>
<evidence type="ECO:0000259" key="3">
    <source>
        <dbReference type="PROSITE" id="PS50018"/>
    </source>
</evidence>
<sequence length="844" mass="98245">MNEKDVLNEEYNILQSHYFNCIYSNYFAFANRFSCDLTLCKTVGEHLRGNLQDQYSNIIVEVLTLTDRILPFISMLIQWEILHTNNKENLLRGNNLCTKVVTYYLKRTLRGFARKVLTPHITEIIETNKSYEIDKITLGNTIDQSIIKENQNNLKCISIKIIDSLVQNVHQFPKEANTICNLIWTSLQGKYPEDAKLPSQLVGGILFLRVLCSFIATPDTNNLLLPGTKLTPSSRRKLILVSKTLQAISNVSTNSFDSVLEQMKEVLIQQIPRLHELYRIVSLDSTILPINDLVSKDIPLRQCDINIFFSLHYLFNQAKENHLTSNQNRTELRLSLNPKYSNSMVQIDCNQIKEEDSKISPSSVRKRVFPLKTPQRIEKSNDLFSLDVKPIKKKENLCKIENTEEKSNENQLNDLPPFLLQKPSSPKLLQEPSKRRSYRRSLYGGTIDIDSSYKDLSNLIGPTPFEPIKSFKKIVEWEIPEIDEDIQSLLVEEKIFYIGGISDKQLPIIYLNIKRLCDTLQIGSNVSNWDKIIQIAMEKTKMFEFVIDCSWFSLNSNSNEYWNKIIKTIHYILSQPEIKQNISVYLLHPTKLVINSFQSLFKEENIQIIDNYNILELKWGESNTLIPEDSKNFVKTNQIQIYKEQKGKMNEEQLVMSLVEIMSIKKNKIQWELEYKDIDKIMLYEQKMMSYAIIRSFTEGKLNTIQIKFDTITTKDEFIKKLYESCFYRSMLDNNCLIVYAENICIKKGKKVIGNSCILMICLDSFIVKKGNEIELSIGFAAIERVSVLPYNDLISKIQICYKDVKDPLLNSTIKEWLIEKKNEQIREKLNYMIEKFNETKNQM</sequence>
<gene>
    <name evidence="4" type="ORF">ENUP19_0284G0081</name>
</gene>
<dbReference type="SUPFAM" id="SSF48350">
    <property type="entry name" value="GTPase activation domain, GAP"/>
    <property type="match status" value="1"/>
</dbReference>
<dbReference type="InterPro" id="IPR036865">
    <property type="entry name" value="CRAL-TRIO_dom_sf"/>
</dbReference>
<reference evidence="4 5" key="1">
    <citation type="journal article" date="2019" name="PLoS Negl. Trop. Dis.">
        <title>Whole genome sequencing of Entamoeba nuttalli reveals mammalian host-related molecular signatures and a novel octapeptide-repeat surface protein.</title>
        <authorList>
            <person name="Tanaka M."/>
            <person name="Makiuchi T."/>
            <person name="Komiyama T."/>
            <person name="Shiina T."/>
            <person name="Osaki K."/>
            <person name="Tachibana H."/>
        </authorList>
    </citation>
    <scope>NUCLEOTIDE SEQUENCE [LARGE SCALE GENOMIC DNA]</scope>
    <source>
        <strain evidence="4 5">P19-061405</strain>
    </source>
</reference>
<dbReference type="InterPro" id="IPR001936">
    <property type="entry name" value="RasGAP_dom"/>
</dbReference>
<feature type="region of interest" description="Disordered" evidence="2">
    <location>
        <begin position="403"/>
        <end position="436"/>
    </location>
</feature>
<dbReference type="PANTHER" id="PTHR10194:SF151">
    <property type="entry name" value="NEUROFIBROMIN-A"/>
    <property type="match status" value="1"/>
</dbReference>
<accession>A0ABQ0DU19</accession>
<feature type="domain" description="Ras-GAP" evidence="3">
    <location>
        <begin position="51"/>
        <end position="250"/>
    </location>
</feature>
<dbReference type="Proteomes" id="UP001628156">
    <property type="component" value="Unassembled WGS sequence"/>
</dbReference>
<proteinExistence type="predicted"/>
<dbReference type="InterPro" id="IPR008936">
    <property type="entry name" value="Rho_GTPase_activation_prot"/>
</dbReference>
<dbReference type="Gene3D" id="1.10.506.10">
    <property type="entry name" value="GTPase Activation - p120gap, domain 1"/>
    <property type="match status" value="1"/>
</dbReference>
<dbReference type="CDD" id="cd05392">
    <property type="entry name" value="RasGAP_Neurofibromin_like"/>
    <property type="match status" value="1"/>
</dbReference>
<keyword evidence="1" id="KW-0343">GTPase activation</keyword>
<evidence type="ECO:0000256" key="2">
    <source>
        <dbReference type="SAM" id="MobiDB-lite"/>
    </source>
</evidence>
<dbReference type="SMART" id="SM00323">
    <property type="entry name" value="RasGAP"/>
    <property type="match status" value="1"/>
</dbReference>
<evidence type="ECO:0000256" key="1">
    <source>
        <dbReference type="ARBA" id="ARBA00022468"/>
    </source>
</evidence>
<dbReference type="InterPro" id="IPR039360">
    <property type="entry name" value="Ras_GTPase"/>
</dbReference>
<keyword evidence="5" id="KW-1185">Reference proteome</keyword>
<name>A0ABQ0DU19_9EUKA</name>
<dbReference type="Pfam" id="PF00616">
    <property type="entry name" value="RasGAP"/>
    <property type="match status" value="1"/>
</dbReference>
<dbReference type="Gene3D" id="3.40.525.10">
    <property type="entry name" value="CRAL-TRIO lipid binding domain"/>
    <property type="match status" value="1"/>
</dbReference>
<evidence type="ECO:0000313" key="5">
    <source>
        <dbReference type="Proteomes" id="UP001628156"/>
    </source>
</evidence>
<evidence type="ECO:0000313" key="4">
    <source>
        <dbReference type="EMBL" id="GAB1226347.1"/>
    </source>
</evidence>
<organism evidence="4 5">
    <name type="scientific">Entamoeba nuttalli</name>
    <dbReference type="NCBI Taxonomy" id="412467"/>
    <lineage>
        <taxon>Eukaryota</taxon>
        <taxon>Amoebozoa</taxon>
        <taxon>Evosea</taxon>
        <taxon>Archamoebae</taxon>
        <taxon>Mastigamoebida</taxon>
        <taxon>Entamoebidae</taxon>
        <taxon>Entamoeba</taxon>
    </lineage>
</organism>
<comment type="caution">
    <text evidence="4">The sequence shown here is derived from an EMBL/GenBank/DDBJ whole genome shotgun (WGS) entry which is preliminary data.</text>
</comment>